<evidence type="ECO:0000313" key="2">
    <source>
        <dbReference type="Proteomes" id="UP000077266"/>
    </source>
</evidence>
<keyword evidence="2" id="KW-1185">Reference proteome</keyword>
<dbReference type="EMBL" id="KV426121">
    <property type="protein sequence ID" value="KZV87580.1"/>
    <property type="molecule type" value="Genomic_DNA"/>
</dbReference>
<dbReference type="InParanoid" id="A0A165ESH9"/>
<proteinExistence type="predicted"/>
<reference evidence="1 2" key="1">
    <citation type="journal article" date="2016" name="Mol. Biol. Evol.">
        <title>Comparative Genomics of Early-Diverging Mushroom-Forming Fungi Provides Insights into the Origins of Lignocellulose Decay Capabilities.</title>
        <authorList>
            <person name="Nagy L.G."/>
            <person name="Riley R."/>
            <person name="Tritt A."/>
            <person name="Adam C."/>
            <person name="Daum C."/>
            <person name="Floudas D."/>
            <person name="Sun H."/>
            <person name="Yadav J.S."/>
            <person name="Pangilinan J."/>
            <person name="Larsson K.H."/>
            <person name="Matsuura K."/>
            <person name="Barry K."/>
            <person name="Labutti K."/>
            <person name="Kuo R."/>
            <person name="Ohm R.A."/>
            <person name="Bhattacharya S.S."/>
            <person name="Shirouzu T."/>
            <person name="Yoshinaga Y."/>
            <person name="Martin F.M."/>
            <person name="Grigoriev I.V."/>
            <person name="Hibbett D.S."/>
        </authorList>
    </citation>
    <scope>NUCLEOTIDE SEQUENCE [LARGE SCALE GENOMIC DNA]</scope>
    <source>
        <strain evidence="1 2">HHB12029</strain>
    </source>
</reference>
<evidence type="ECO:0000313" key="1">
    <source>
        <dbReference type="EMBL" id="KZV87580.1"/>
    </source>
</evidence>
<name>A0A165ESH9_EXIGL</name>
<protein>
    <submittedName>
        <fullName evidence="1">Uncharacterized protein</fullName>
    </submittedName>
</protein>
<accession>A0A165ESH9</accession>
<organism evidence="1 2">
    <name type="scientific">Exidia glandulosa HHB12029</name>
    <dbReference type="NCBI Taxonomy" id="1314781"/>
    <lineage>
        <taxon>Eukaryota</taxon>
        <taxon>Fungi</taxon>
        <taxon>Dikarya</taxon>
        <taxon>Basidiomycota</taxon>
        <taxon>Agaricomycotina</taxon>
        <taxon>Agaricomycetes</taxon>
        <taxon>Auriculariales</taxon>
        <taxon>Exidiaceae</taxon>
        <taxon>Exidia</taxon>
    </lineage>
</organism>
<dbReference type="AlphaFoldDB" id="A0A165ESH9"/>
<dbReference type="Proteomes" id="UP000077266">
    <property type="component" value="Unassembled WGS sequence"/>
</dbReference>
<sequence>MRVALRPISGILARTFSLGHNIQIANFRSGRAFSTESTEATEAAEAGDTPDAASSPRRRITAAYAYDLGLNIQAARVTSPYKLLQVLDRIRSAPCAVKRQTAMRAVLDVLLRRNNPRLLATLLWSKQFNPFVRVEALGPRACAAVLQAALSPEYTVEQQRITRILNAYRTRRGVITDELRSIIVTYYEARGFAVPDRIAVHIASTPEERSQAAEVHFRVLLSRGSLPSQGVMLKRLAELRRDGGFVTDSLRDLIVNAYEERGFAPPVRVALAMSDTPDALAEFCATNIRAMFRCEKPIHEYQILKALHMLKVRGGTITDEVRNTIRDEYRRLNLAVSDRVLLAISEDPQEQAQAFAGVLRTILARRGTPHPELIQRILEAATQRGIVNDEIRAIVAQAGVPLVGYAPLKPPPPPPTKRSLAAARANTVLIAMIHGEGSPSPRRVCRTLMRMKRRRLPITDELRTAVIAAYDARGVQIPDRVASALDEGYGAMQTCIEGLIAVFAHDAFSQQRIVRRLEDLKRRGMAVDDTVRDLVEAGYEQHGVAVPPRVVRALKNRSEDRMRLHTRHIRRTLAGKTRIDHGMVSRALIAFRRRGIRVSNLAATIKRAYLRRRITMPPTTRRALVEKSKHRRSKNRDKLPAFLLRGYLPSQRVILRKLHALEASGGAVTDYIARAIEDAYSQRDFDVPERIQLALNDAVDSEVRACMEQLREMFARKSFPKLADITGALRELRRRGGKVTDELRDVVYLAHEQRGYSMSNTLRLALCNDPEDISSMGADELRTMLSRKALPPQKLIINMLQSLQRRGASVTDDVREAVVAGYTRRNRNIPVDVMKALGCA</sequence>
<gene>
    <name evidence="1" type="ORF">EXIGLDRAFT_200010</name>
</gene>